<feature type="signal peptide" evidence="2">
    <location>
        <begin position="1"/>
        <end position="25"/>
    </location>
</feature>
<dbReference type="EMBL" id="JBHFEH010000011">
    <property type="protein sequence ID" value="KAL2055548.1"/>
    <property type="molecule type" value="Genomic_DNA"/>
</dbReference>
<keyword evidence="1" id="KW-0808">Transferase</keyword>
<keyword evidence="5" id="KW-1185">Reference proteome</keyword>
<dbReference type="InterPro" id="IPR023213">
    <property type="entry name" value="CAT-like_dom_sf"/>
</dbReference>
<dbReference type="Gene3D" id="3.30.559.10">
    <property type="entry name" value="Chloramphenicol acetyltransferase-like domain"/>
    <property type="match status" value="1"/>
</dbReference>
<reference evidence="4 5" key="1">
    <citation type="submission" date="2024-09" db="EMBL/GenBank/DDBJ databases">
        <title>Rethinking Asexuality: The Enigmatic Case of Functional Sexual Genes in Lepraria (Stereocaulaceae).</title>
        <authorList>
            <person name="Doellman M."/>
            <person name="Sun Y."/>
            <person name="Barcenas-Pena A."/>
            <person name="Lumbsch H.T."/>
            <person name="Grewe F."/>
        </authorList>
    </citation>
    <scope>NUCLEOTIDE SEQUENCE [LARGE SCALE GENOMIC DNA]</scope>
    <source>
        <strain evidence="4 5">Grewe 0041</strain>
    </source>
</reference>
<evidence type="ECO:0000259" key="3">
    <source>
        <dbReference type="Pfam" id="PF22664"/>
    </source>
</evidence>
<evidence type="ECO:0000313" key="4">
    <source>
        <dbReference type="EMBL" id="KAL2055548.1"/>
    </source>
</evidence>
<gene>
    <name evidence="4" type="ORF">ABVK25_004356</name>
</gene>
<dbReference type="Pfam" id="PF22664">
    <property type="entry name" value="TRI-like_N"/>
    <property type="match status" value="1"/>
</dbReference>
<name>A0ABR4BDM6_9LECA</name>
<evidence type="ECO:0000256" key="1">
    <source>
        <dbReference type="ARBA" id="ARBA00022679"/>
    </source>
</evidence>
<accession>A0ABR4BDM6</accession>
<feature type="domain" description="Trichothecene 3-O-acetyltransferase-like N-terminal" evidence="3">
    <location>
        <begin position="78"/>
        <end position="222"/>
    </location>
</feature>
<sequence>MLQFTTLSVPRAFLCLIAAPVVVENLSPTHNVRHFQARIRIDQLQQWTPITNSQAHLSTRSCQPPTKQRSTIGSPRILVFSLPQNSDNAEIVSILQDGVQETINQFPVLAGSCTQPPQPRNGEKQEGLRYHNEGEAHLRVKDLSVKYDLEKLRKSHFSQEKLLPEDLCPTPGFDYPAIRPLELFSVQANFVKNGPLLVVCMYHSICDSVSQFHVTEMLASQCNAIG</sequence>
<evidence type="ECO:0000256" key="2">
    <source>
        <dbReference type="SAM" id="SignalP"/>
    </source>
</evidence>
<protein>
    <recommendedName>
        <fullName evidence="3">Trichothecene 3-O-acetyltransferase-like N-terminal domain-containing protein</fullName>
    </recommendedName>
</protein>
<organism evidence="4 5">
    <name type="scientific">Lepraria finkii</name>
    <dbReference type="NCBI Taxonomy" id="1340010"/>
    <lineage>
        <taxon>Eukaryota</taxon>
        <taxon>Fungi</taxon>
        <taxon>Dikarya</taxon>
        <taxon>Ascomycota</taxon>
        <taxon>Pezizomycotina</taxon>
        <taxon>Lecanoromycetes</taxon>
        <taxon>OSLEUM clade</taxon>
        <taxon>Lecanoromycetidae</taxon>
        <taxon>Lecanorales</taxon>
        <taxon>Lecanorineae</taxon>
        <taxon>Stereocaulaceae</taxon>
        <taxon>Lepraria</taxon>
    </lineage>
</organism>
<evidence type="ECO:0000313" key="5">
    <source>
        <dbReference type="Proteomes" id="UP001590951"/>
    </source>
</evidence>
<comment type="caution">
    <text evidence="4">The sequence shown here is derived from an EMBL/GenBank/DDBJ whole genome shotgun (WGS) entry which is preliminary data.</text>
</comment>
<keyword evidence="2" id="KW-0732">Signal</keyword>
<proteinExistence type="predicted"/>
<dbReference type="Proteomes" id="UP001590951">
    <property type="component" value="Unassembled WGS sequence"/>
</dbReference>
<dbReference type="InterPro" id="IPR054710">
    <property type="entry name" value="Tri101-like_N"/>
</dbReference>
<feature type="chain" id="PRO_5045439181" description="Trichothecene 3-O-acetyltransferase-like N-terminal domain-containing protein" evidence="2">
    <location>
        <begin position="26"/>
        <end position="226"/>
    </location>
</feature>